<evidence type="ECO:0000256" key="2">
    <source>
        <dbReference type="ARBA" id="ARBA00005814"/>
    </source>
</evidence>
<keyword evidence="10" id="KW-1185">Reference proteome</keyword>
<dbReference type="InParanoid" id="B9T8Y4"/>
<keyword evidence="5 7" id="KW-1133">Transmembrane helix</keyword>
<accession>B9T8Y4</accession>
<name>B9T8Y4_RICCO</name>
<comment type="similarity">
    <text evidence="2">Belongs to the ABC transporter superfamily. ABCG family. Eye pigment precursor importer (TC 3.A.1.204) subfamily.</text>
</comment>
<evidence type="ECO:0000256" key="5">
    <source>
        <dbReference type="ARBA" id="ARBA00022989"/>
    </source>
</evidence>
<proteinExistence type="inferred from homology"/>
<organism evidence="9 10">
    <name type="scientific">Ricinus communis</name>
    <name type="common">Castor bean</name>
    <dbReference type="NCBI Taxonomy" id="3988"/>
    <lineage>
        <taxon>Eukaryota</taxon>
        <taxon>Viridiplantae</taxon>
        <taxon>Streptophyta</taxon>
        <taxon>Embryophyta</taxon>
        <taxon>Tracheophyta</taxon>
        <taxon>Spermatophyta</taxon>
        <taxon>Magnoliopsida</taxon>
        <taxon>eudicotyledons</taxon>
        <taxon>Gunneridae</taxon>
        <taxon>Pentapetalae</taxon>
        <taxon>rosids</taxon>
        <taxon>fabids</taxon>
        <taxon>Malpighiales</taxon>
        <taxon>Euphorbiaceae</taxon>
        <taxon>Acalyphoideae</taxon>
        <taxon>Acalypheae</taxon>
        <taxon>Ricinus</taxon>
    </lineage>
</organism>
<dbReference type="GO" id="GO:0140359">
    <property type="term" value="F:ABC-type transporter activity"/>
    <property type="evidence" value="ECO:0007669"/>
    <property type="project" value="InterPro"/>
</dbReference>
<evidence type="ECO:0000313" key="9">
    <source>
        <dbReference type="EMBL" id="EEF27680.1"/>
    </source>
</evidence>
<dbReference type="EMBL" id="EQ975234">
    <property type="protein sequence ID" value="EEF27680.1"/>
    <property type="molecule type" value="Genomic_DNA"/>
</dbReference>
<dbReference type="Pfam" id="PF01061">
    <property type="entry name" value="ABC2_membrane"/>
    <property type="match status" value="1"/>
</dbReference>
<feature type="transmembrane region" description="Helical" evidence="7">
    <location>
        <begin position="160"/>
        <end position="180"/>
    </location>
</feature>
<reference evidence="10" key="1">
    <citation type="journal article" date="2010" name="Nat. Biotechnol.">
        <title>Draft genome sequence of the oilseed species Ricinus communis.</title>
        <authorList>
            <person name="Chan A.P."/>
            <person name="Crabtree J."/>
            <person name="Zhao Q."/>
            <person name="Lorenzi H."/>
            <person name="Orvis J."/>
            <person name="Puiu D."/>
            <person name="Melake-Berhan A."/>
            <person name="Jones K.M."/>
            <person name="Redman J."/>
            <person name="Chen G."/>
            <person name="Cahoon E.B."/>
            <person name="Gedil M."/>
            <person name="Stanke M."/>
            <person name="Haas B.J."/>
            <person name="Wortman J.R."/>
            <person name="Fraser-Liggett C.M."/>
            <person name="Ravel J."/>
            <person name="Rabinowicz P.D."/>
        </authorList>
    </citation>
    <scope>NUCLEOTIDE SEQUENCE [LARGE SCALE GENOMIC DNA]</scope>
    <source>
        <strain evidence="10">cv. Hale</strain>
    </source>
</reference>
<keyword evidence="9" id="KW-0067">ATP-binding</keyword>
<dbReference type="GO" id="GO:0016020">
    <property type="term" value="C:membrane"/>
    <property type="evidence" value="ECO:0007669"/>
    <property type="project" value="UniProtKB-SubCell"/>
</dbReference>
<keyword evidence="3" id="KW-0813">Transport</keyword>
<keyword evidence="6 7" id="KW-0472">Membrane</keyword>
<dbReference type="PANTHER" id="PTHR48042:SF8">
    <property type="entry name" value="ABC-2 TYPE TRANSPORTER TRANSMEMBRANE DOMAIN-CONTAINING PROTEIN"/>
    <property type="match status" value="1"/>
</dbReference>
<dbReference type="eggNOG" id="KOG0061">
    <property type="taxonomic scope" value="Eukaryota"/>
</dbReference>
<keyword evidence="4 7" id="KW-0812">Transmembrane</keyword>
<feature type="domain" description="ABC-2 type transporter transmembrane" evidence="8">
    <location>
        <begin position="107"/>
        <end position="188"/>
    </location>
</feature>
<dbReference type="Proteomes" id="UP000008311">
    <property type="component" value="Unassembled WGS sequence"/>
</dbReference>
<evidence type="ECO:0000256" key="7">
    <source>
        <dbReference type="SAM" id="Phobius"/>
    </source>
</evidence>
<evidence type="ECO:0000256" key="1">
    <source>
        <dbReference type="ARBA" id="ARBA00004141"/>
    </source>
</evidence>
<dbReference type="PANTHER" id="PTHR48042">
    <property type="entry name" value="ABC TRANSPORTER G FAMILY MEMBER 11"/>
    <property type="match status" value="1"/>
</dbReference>
<dbReference type="GO" id="GO:0005524">
    <property type="term" value="F:ATP binding"/>
    <property type="evidence" value="ECO:0007669"/>
    <property type="project" value="UniProtKB-KW"/>
</dbReference>
<evidence type="ECO:0000256" key="4">
    <source>
        <dbReference type="ARBA" id="ARBA00022692"/>
    </source>
</evidence>
<protein>
    <submittedName>
        <fullName evidence="9">ATP-binding cassette transporter, putative</fullName>
    </submittedName>
</protein>
<evidence type="ECO:0000256" key="3">
    <source>
        <dbReference type="ARBA" id="ARBA00022448"/>
    </source>
</evidence>
<keyword evidence="9" id="KW-0547">Nucleotide-binding</keyword>
<dbReference type="InterPro" id="IPR052215">
    <property type="entry name" value="Plant_ABCG"/>
</dbReference>
<sequence length="192" mass="22015">MAIKFFAEAGFPCPTRRNPSDHFLRCISSDFDIINEVLLRSQNLCGNSESTSYSLNMRATEIRAILIDKYNCSELSNYTRRRIQEIAMMGGSVIESKKGSSASQWKQLWRLTDRSFVNMYRDMGYYWLRIVLYVLVAICIGTLYFDMGKDDGAILPRVKLTGFIYGFMICLSNGGLPFFIEEMKSVTRLPLT</sequence>
<dbReference type="InterPro" id="IPR013525">
    <property type="entry name" value="ABC2_TM"/>
</dbReference>
<evidence type="ECO:0000256" key="6">
    <source>
        <dbReference type="ARBA" id="ARBA00023136"/>
    </source>
</evidence>
<dbReference type="AlphaFoldDB" id="B9T8Y4"/>
<gene>
    <name evidence="9" type="ORF">RCOM_0081460</name>
</gene>
<evidence type="ECO:0000313" key="10">
    <source>
        <dbReference type="Proteomes" id="UP000008311"/>
    </source>
</evidence>
<evidence type="ECO:0000259" key="8">
    <source>
        <dbReference type="Pfam" id="PF01061"/>
    </source>
</evidence>
<feature type="transmembrane region" description="Helical" evidence="7">
    <location>
        <begin position="126"/>
        <end position="145"/>
    </location>
</feature>
<comment type="subcellular location">
    <subcellularLocation>
        <location evidence="1">Membrane</location>
        <topology evidence="1">Multi-pass membrane protein</topology>
    </subcellularLocation>
</comment>